<feature type="transmembrane region" description="Helical" evidence="7">
    <location>
        <begin position="361"/>
        <end position="380"/>
    </location>
</feature>
<keyword evidence="5 7" id="KW-1133">Transmembrane helix</keyword>
<dbReference type="AlphaFoldDB" id="A0A1G1YRA6"/>
<feature type="transmembrane region" description="Helical" evidence="7">
    <location>
        <begin position="160"/>
        <end position="177"/>
    </location>
</feature>
<evidence type="ECO:0000256" key="5">
    <source>
        <dbReference type="ARBA" id="ARBA00022989"/>
    </source>
</evidence>
<dbReference type="SUPFAM" id="SSF103473">
    <property type="entry name" value="MFS general substrate transporter"/>
    <property type="match status" value="1"/>
</dbReference>
<evidence type="ECO:0000256" key="3">
    <source>
        <dbReference type="ARBA" id="ARBA00022475"/>
    </source>
</evidence>
<feature type="transmembrane region" description="Helical" evidence="7">
    <location>
        <begin position="70"/>
        <end position="88"/>
    </location>
</feature>
<evidence type="ECO:0000256" key="7">
    <source>
        <dbReference type="SAM" id="Phobius"/>
    </source>
</evidence>
<reference evidence="9 10" key="1">
    <citation type="journal article" date="2016" name="Nat. Commun.">
        <title>Thousands of microbial genomes shed light on interconnected biogeochemical processes in an aquifer system.</title>
        <authorList>
            <person name="Anantharaman K."/>
            <person name="Brown C.T."/>
            <person name="Hug L.A."/>
            <person name="Sharon I."/>
            <person name="Castelle C.J."/>
            <person name="Probst A.J."/>
            <person name="Thomas B.C."/>
            <person name="Singh A."/>
            <person name="Wilkins M.J."/>
            <person name="Karaoz U."/>
            <person name="Brodie E.L."/>
            <person name="Williams K.H."/>
            <person name="Hubbard S.S."/>
            <person name="Banfield J.F."/>
        </authorList>
    </citation>
    <scope>NUCLEOTIDE SEQUENCE [LARGE SCALE GENOMIC DNA]</scope>
</reference>
<dbReference type="PROSITE" id="PS50850">
    <property type="entry name" value="MFS"/>
    <property type="match status" value="1"/>
</dbReference>
<dbReference type="EMBL" id="MHIP01000023">
    <property type="protein sequence ID" value="OGY54883.1"/>
    <property type="molecule type" value="Genomic_DNA"/>
</dbReference>
<sequence length="386" mass="44430">MIQSKKSLSVLYSLGFILAVSTAFPAYIESTFLENFVDLRWVGLFFGGAMLATLAATLYFPYLIKKFTNYYLALTVLAVNFFSILLLILVNSPFLVFVFFTLFIVSISLIWINMDIFVETFSANPTTGFTRTLYFTLVNLGWVFSPFLVGYLLQTYDYRFIFWLAALLLLPVAIILLQQKPRFSFSVQYKGGSIKMAIKDMWHNLNLRNIFFVSLLLRVFYTFAVIYIPVYLNQNLGFSWSVIGLIFSFMLLPFIFLELPAGIIADKYLGEKEILIVGFSILIISLLLMFFIQSVNPIIWGLMLFLSRCGAALVEAMQETYFFKNVDVPQINYINIYRTAHPLSYFIGSTLAVVLLTFFSLSYLFLFFALVLLFGIYFAWQIKDTK</sequence>
<feature type="transmembrane region" description="Helical" evidence="7">
    <location>
        <begin position="94"/>
        <end position="112"/>
    </location>
</feature>
<dbReference type="GO" id="GO:0005886">
    <property type="term" value="C:plasma membrane"/>
    <property type="evidence" value="ECO:0007669"/>
    <property type="project" value="UniProtKB-SubCell"/>
</dbReference>
<evidence type="ECO:0000256" key="6">
    <source>
        <dbReference type="ARBA" id="ARBA00023136"/>
    </source>
</evidence>
<dbReference type="Proteomes" id="UP000176512">
    <property type="component" value="Unassembled WGS sequence"/>
</dbReference>
<proteinExistence type="predicted"/>
<accession>A0A1G1YRA6</accession>
<dbReference type="InterPro" id="IPR036259">
    <property type="entry name" value="MFS_trans_sf"/>
</dbReference>
<gene>
    <name evidence="9" type="ORF">A3A24_01245</name>
</gene>
<keyword evidence="6 7" id="KW-0472">Membrane</keyword>
<feature type="domain" description="Major facilitator superfamily (MFS) profile" evidence="8">
    <location>
        <begin position="1"/>
        <end position="386"/>
    </location>
</feature>
<keyword evidence="4 7" id="KW-0812">Transmembrane</keyword>
<dbReference type="InterPro" id="IPR011701">
    <property type="entry name" value="MFS"/>
</dbReference>
<evidence type="ECO:0000256" key="1">
    <source>
        <dbReference type="ARBA" id="ARBA00004651"/>
    </source>
</evidence>
<comment type="subcellular location">
    <subcellularLocation>
        <location evidence="1">Cell membrane</location>
        <topology evidence="1">Multi-pass membrane protein</topology>
    </subcellularLocation>
</comment>
<evidence type="ECO:0000256" key="2">
    <source>
        <dbReference type="ARBA" id="ARBA00022448"/>
    </source>
</evidence>
<comment type="caution">
    <text evidence="9">The sequence shown here is derived from an EMBL/GenBank/DDBJ whole genome shotgun (WGS) entry which is preliminary data.</text>
</comment>
<dbReference type="PANTHER" id="PTHR23517">
    <property type="entry name" value="RESISTANCE PROTEIN MDTM, PUTATIVE-RELATED-RELATED"/>
    <property type="match status" value="1"/>
</dbReference>
<dbReference type="Pfam" id="PF07690">
    <property type="entry name" value="MFS_1"/>
    <property type="match status" value="1"/>
</dbReference>
<protein>
    <recommendedName>
        <fullName evidence="8">Major facilitator superfamily (MFS) profile domain-containing protein</fullName>
    </recommendedName>
</protein>
<evidence type="ECO:0000313" key="9">
    <source>
        <dbReference type="EMBL" id="OGY54883.1"/>
    </source>
</evidence>
<name>A0A1G1YRA6_9BACT</name>
<keyword evidence="3" id="KW-1003">Cell membrane</keyword>
<evidence type="ECO:0000313" key="10">
    <source>
        <dbReference type="Proteomes" id="UP000176512"/>
    </source>
</evidence>
<dbReference type="Gene3D" id="1.20.1250.20">
    <property type="entry name" value="MFS general substrate transporter like domains"/>
    <property type="match status" value="2"/>
</dbReference>
<feature type="transmembrane region" description="Helical" evidence="7">
    <location>
        <begin position="274"/>
        <end position="292"/>
    </location>
</feature>
<dbReference type="GO" id="GO:0022857">
    <property type="term" value="F:transmembrane transporter activity"/>
    <property type="evidence" value="ECO:0007669"/>
    <property type="project" value="InterPro"/>
</dbReference>
<evidence type="ECO:0000256" key="4">
    <source>
        <dbReference type="ARBA" id="ARBA00022692"/>
    </source>
</evidence>
<dbReference type="InterPro" id="IPR050171">
    <property type="entry name" value="MFS_Transporters"/>
</dbReference>
<keyword evidence="2" id="KW-0813">Transport</keyword>
<feature type="transmembrane region" description="Helical" evidence="7">
    <location>
        <begin position="238"/>
        <end position="262"/>
    </location>
</feature>
<dbReference type="PANTHER" id="PTHR23517:SF3">
    <property type="entry name" value="INTEGRAL MEMBRANE TRANSPORT PROTEIN"/>
    <property type="match status" value="1"/>
</dbReference>
<evidence type="ECO:0000259" key="8">
    <source>
        <dbReference type="PROSITE" id="PS50850"/>
    </source>
</evidence>
<organism evidence="9 10">
    <name type="scientific">Candidatus Buchananbacteria bacterium RIFCSPLOWO2_01_FULL_46_12</name>
    <dbReference type="NCBI Taxonomy" id="1797546"/>
    <lineage>
        <taxon>Bacteria</taxon>
        <taxon>Candidatus Buchananiibacteriota</taxon>
    </lineage>
</organism>
<feature type="transmembrane region" description="Helical" evidence="7">
    <location>
        <begin position="210"/>
        <end position="232"/>
    </location>
</feature>
<feature type="transmembrane region" description="Helical" evidence="7">
    <location>
        <begin position="41"/>
        <end position="63"/>
    </location>
</feature>
<feature type="transmembrane region" description="Helical" evidence="7">
    <location>
        <begin position="133"/>
        <end position="154"/>
    </location>
</feature>
<dbReference type="InterPro" id="IPR020846">
    <property type="entry name" value="MFS_dom"/>
</dbReference>